<dbReference type="RefSeq" id="WP_106259542.1">
    <property type="nucleotide sequence ID" value="NZ_CAWNSW010000111.1"/>
</dbReference>
<evidence type="ECO:0000256" key="1">
    <source>
        <dbReference type="SAM" id="Phobius"/>
    </source>
</evidence>
<organism evidence="2 3">
    <name type="scientific">Stenomitos frigidus ULC18</name>
    <dbReference type="NCBI Taxonomy" id="2107698"/>
    <lineage>
        <taxon>Bacteria</taxon>
        <taxon>Bacillati</taxon>
        <taxon>Cyanobacteriota</taxon>
        <taxon>Cyanophyceae</taxon>
        <taxon>Leptolyngbyales</taxon>
        <taxon>Leptolyngbyaceae</taxon>
        <taxon>Stenomitos</taxon>
    </lineage>
</organism>
<proteinExistence type="predicted"/>
<gene>
    <name evidence="2" type="ORF">C7B82_25285</name>
</gene>
<name>A0A2T1DW83_9CYAN</name>
<evidence type="ECO:0000313" key="2">
    <source>
        <dbReference type="EMBL" id="PSB24729.1"/>
    </source>
</evidence>
<dbReference type="Proteomes" id="UP000239576">
    <property type="component" value="Unassembled WGS sequence"/>
</dbReference>
<dbReference type="AlphaFoldDB" id="A0A2T1DW83"/>
<reference evidence="3" key="1">
    <citation type="submission" date="2018-02" db="EMBL/GenBank/DDBJ databases">
        <authorList>
            <person name="Moore K."/>
            <person name="Momper L."/>
        </authorList>
    </citation>
    <scope>NUCLEOTIDE SEQUENCE [LARGE SCALE GENOMIC DNA]</scope>
    <source>
        <strain evidence="3">ULC18</strain>
    </source>
</reference>
<dbReference type="EMBL" id="PVWK01000140">
    <property type="protein sequence ID" value="PSB24729.1"/>
    <property type="molecule type" value="Genomic_DNA"/>
</dbReference>
<keyword evidence="1" id="KW-0472">Membrane</keyword>
<protein>
    <submittedName>
        <fullName evidence="2">Uncharacterized protein</fullName>
    </submittedName>
</protein>
<dbReference type="OrthoDB" id="458583at2"/>
<keyword evidence="1" id="KW-1133">Transmembrane helix</keyword>
<sequence length="210" mass="22393">MTQLTRKHPSTNCPVCLGKRAQGDRAGLVSRLAIGRLLIGCFTLAGVATIFLPDRLLSAEPTPVPTAPSPAVKPETPAPVPAAKQILGQWLAKEPLEGDTVMFVFAPDGKAFILTGTSASGNAIASQFQYRLDAKPQPMHLDIVLIADVTVETLFEFTANGDLRLQMLGTRPGKPRPKALTDNATIFQKVSDETILPPGTELKQTSTPAK</sequence>
<keyword evidence="1" id="KW-0812">Transmembrane</keyword>
<comment type="caution">
    <text evidence="2">The sequence shown here is derived from an EMBL/GenBank/DDBJ whole genome shotgun (WGS) entry which is preliminary data.</text>
</comment>
<evidence type="ECO:0000313" key="3">
    <source>
        <dbReference type="Proteomes" id="UP000239576"/>
    </source>
</evidence>
<keyword evidence="3" id="KW-1185">Reference proteome</keyword>
<feature type="transmembrane region" description="Helical" evidence="1">
    <location>
        <begin position="28"/>
        <end position="52"/>
    </location>
</feature>
<accession>A0A2T1DW83</accession>
<reference evidence="2 3" key="2">
    <citation type="submission" date="2018-03" db="EMBL/GenBank/DDBJ databases">
        <title>The ancient ancestry and fast evolution of plastids.</title>
        <authorList>
            <person name="Moore K.R."/>
            <person name="Magnabosco C."/>
            <person name="Momper L."/>
            <person name="Gold D.A."/>
            <person name="Bosak T."/>
            <person name="Fournier G.P."/>
        </authorList>
    </citation>
    <scope>NUCLEOTIDE SEQUENCE [LARGE SCALE GENOMIC DNA]</scope>
    <source>
        <strain evidence="2 3">ULC18</strain>
    </source>
</reference>